<dbReference type="STRING" id="1676925.ENSPKIP00000021431"/>
<reference evidence="2" key="1">
    <citation type="submission" date="2025-08" db="UniProtKB">
        <authorList>
            <consortium name="Ensembl"/>
        </authorList>
    </citation>
    <scope>IDENTIFICATION</scope>
</reference>
<dbReference type="AlphaFoldDB" id="A0A3B3RUL6"/>
<dbReference type="InterPro" id="IPR040263">
    <property type="entry name" value="PWP3A_3B_4"/>
</dbReference>
<evidence type="ECO:0000313" key="2">
    <source>
        <dbReference type="Ensembl" id="ENSPKIP00000021431.1"/>
    </source>
</evidence>
<evidence type="ECO:0000259" key="1">
    <source>
        <dbReference type="Pfam" id="PF20886"/>
    </source>
</evidence>
<feature type="domain" description="PWWP" evidence="1">
    <location>
        <begin position="78"/>
        <end position="174"/>
    </location>
</feature>
<dbReference type="Proteomes" id="UP000261540">
    <property type="component" value="Unplaced"/>
</dbReference>
<sequence length="215" mass="24305">MNPGERETSSSATQLAPLTFLPWHSPGCPVRRMYAQGASDVAFPSKQIMEEQGDLVDNESEDGTLDLQSDHLFKKLLPDRSKAARNLANEKLVQFIVEKRAIISGQATSKWLMALLKTSRTVDLYKTYLEDEDQVDQVYRYLQDVYKNASQTAPCLAKVDGVRLILDVLFPEDVAEPAVLMRCKYSICSSFREREAFDRDIEEQMTTQSVTQCPA</sequence>
<organism evidence="2 3">
    <name type="scientific">Paramormyrops kingsleyae</name>
    <dbReference type="NCBI Taxonomy" id="1676925"/>
    <lineage>
        <taxon>Eukaryota</taxon>
        <taxon>Metazoa</taxon>
        <taxon>Chordata</taxon>
        <taxon>Craniata</taxon>
        <taxon>Vertebrata</taxon>
        <taxon>Euteleostomi</taxon>
        <taxon>Actinopterygii</taxon>
        <taxon>Neopterygii</taxon>
        <taxon>Teleostei</taxon>
        <taxon>Osteoglossocephala</taxon>
        <taxon>Osteoglossomorpha</taxon>
        <taxon>Osteoglossiformes</taxon>
        <taxon>Mormyridae</taxon>
        <taxon>Paramormyrops</taxon>
    </lineage>
</organism>
<evidence type="ECO:0000313" key="3">
    <source>
        <dbReference type="Proteomes" id="UP000261540"/>
    </source>
</evidence>
<dbReference type="Ensembl" id="ENSPKIT00000002067.1">
    <property type="protein sequence ID" value="ENSPKIP00000021431.1"/>
    <property type="gene ID" value="ENSPKIG00000005836.1"/>
</dbReference>
<keyword evidence="3" id="KW-1185">Reference proteome</keyword>
<dbReference type="PANTHER" id="PTHR31333">
    <property type="entry name" value="PWWP DOMAIN-CONTAINING DNA REPAIR FACTOR 3 FAMILY MEMBER"/>
    <property type="match status" value="1"/>
</dbReference>
<proteinExistence type="predicted"/>
<dbReference type="GeneTree" id="ENSGT00390000001700"/>
<name>A0A3B3RUL6_9TELE</name>
<protein>
    <recommendedName>
        <fullName evidence="1">PWWP domain-containing protein</fullName>
    </recommendedName>
</protein>
<accession>A0A3B3RUL6</accession>
<dbReference type="PANTHER" id="PTHR31333:SF6">
    <property type="entry name" value="MUM1 LIKE 1"/>
    <property type="match status" value="1"/>
</dbReference>
<dbReference type="InterPro" id="IPR048795">
    <property type="entry name" value="PWP3A_3B_4_C"/>
</dbReference>
<dbReference type="Pfam" id="PF20886">
    <property type="entry name" value="PWP3A-B_C"/>
    <property type="match status" value="1"/>
</dbReference>
<reference evidence="2" key="2">
    <citation type="submission" date="2025-09" db="UniProtKB">
        <authorList>
            <consortium name="Ensembl"/>
        </authorList>
    </citation>
    <scope>IDENTIFICATION</scope>
</reference>